<organism evidence="2 3">
    <name type="scientific">Agaribacillus aureus</name>
    <dbReference type="NCBI Taxonomy" id="3051825"/>
    <lineage>
        <taxon>Bacteria</taxon>
        <taxon>Pseudomonadati</taxon>
        <taxon>Bacteroidota</taxon>
        <taxon>Cytophagia</taxon>
        <taxon>Cytophagales</taxon>
        <taxon>Splendidivirgaceae</taxon>
        <taxon>Agaribacillus</taxon>
    </lineage>
</organism>
<feature type="transmembrane region" description="Helical" evidence="1">
    <location>
        <begin position="135"/>
        <end position="152"/>
    </location>
</feature>
<dbReference type="Proteomes" id="UP001172083">
    <property type="component" value="Unassembled WGS sequence"/>
</dbReference>
<evidence type="ECO:0000313" key="3">
    <source>
        <dbReference type="Proteomes" id="UP001172083"/>
    </source>
</evidence>
<evidence type="ECO:0000313" key="2">
    <source>
        <dbReference type="EMBL" id="MDN5216943.1"/>
    </source>
</evidence>
<keyword evidence="1" id="KW-0812">Transmembrane</keyword>
<name>A0ABT8LGL9_9BACT</name>
<feature type="transmembrane region" description="Helical" evidence="1">
    <location>
        <begin position="158"/>
        <end position="176"/>
    </location>
</feature>
<keyword evidence="1" id="KW-1133">Transmembrane helix</keyword>
<feature type="transmembrane region" description="Helical" evidence="1">
    <location>
        <begin position="110"/>
        <end position="128"/>
    </location>
</feature>
<protein>
    <submittedName>
        <fullName evidence="2">Uncharacterized protein</fullName>
    </submittedName>
</protein>
<feature type="transmembrane region" description="Helical" evidence="1">
    <location>
        <begin position="87"/>
        <end position="104"/>
    </location>
</feature>
<keyword evidence="1" id="KW-0472">Membrane</keyword>
<feature type="transmembrane region" description="Helical" evidence="1">
    <location>
        <begin position="25"/>
        <end position="43"/>
    </location>
</feature>
<evidence type="ECO:0000256" key="1">
    <source>
        <dbReference type="SAM" id="Phobius"/>
    </source>
</evidence>
<reference evidence="2" key="1">
    <citation type="submission" date="2023-06" db="EMBL/GenBank/DDBJ databases">
        <title>Genomic of Agaribacillus aureum.</title>
        <authorList>
            <person name="Wang G."/>
        </authorList>
    </citation>
    <scope>NUCLEOTIDE SEQUENCE</scope>
    <source>
        <strain evidence="2">BMA12</strain>
    </source>
</reference>
<dbReference type="RefSeq" id="WP_346762281.1">
    <property type="nucleotide sequence ID" value="NZ_JAUJEB010000012.1"/>
</dbReference>
<accession>A0ABT8LGL9</accession>
<proteinExistence type="predicted"/>
<comment type="caution">
    <text evidence="2">The sequence shown here is derived from an EMBL/GenBank/DDBJ whole genome shotgun (WGS) entry which is preliminary data.</text>
</comment>
<sequence length="179" mass="20581">MLKRKIKIPKFLHEVHGHESSLEELIFNYITVLFVTGILVIMAKDLSLSTFKLAICVLLAIDLSGGVVSNFMEGTNRYYAESSKRRYIFISLHIIQPLLMYWIFPDEGINIMLMTLYTLSTMSIVNGIKKQERQRFLAAVFMMSGIALAFALNITYSVLLLMLVMFTIKLILSFAVRWR</sequence>
<gene>
    <name evidence="2" type="ORF">QQ020_33035</name>
</gene>
<keyword evidence="3" id="KW-1185">Reference proteome</keyword>
<dbReference type="EMBL" id="JAUJEB010000012">
    <property type="protein sequence ID" value="MDN5216943.1"/>
    <property type="molecule type" value="Genomic_DNA"/>
</dbReference>
<feature type="transmembrane region" description="Helical" evidence="1">
    <location>
        <begin position="49"/>
        <end position="67"/>
    </location>
</feature>